<proteinExistence type="predicted"/>
<feature type="compositionally biased region" description="Acidic residues" evidence="1">
    <location>
        <begin position="25"/>
        <end position="46"/>
    </location>
</feature>
<dbReference type="AlphaFoldDB" id="A0A5C2SDN2"/>
<feature type="compositionally biased region" description="Basic and acidic residues" evidence="1">
    <location>
        <begin position="47"/>
        <end position="58"/>
    </location>
</feature>
<feature type="region of interest" description="Disordered" evidence="1">
    <location>
        <begin position="1"/>
        <end position="65"/>
    </location>
</feature>
<name>A0A5C2SDN2_9APHY</name>
<evidence type="ECO:0000313" key="3">
    <source>
        <dbReference type="Proteomes" id="UP000313359"/>
    </source>
</evidence>
<dbReference type="OrthoDB" id="3205170at2759"/>
<evidence type="ECO:0000256" key="1">
    <source>
        <dbReference type="SAM" id="MobiDB-lite"/>
    </source>
</evidence>
<dbReference type="EMBL" id="ML122270">
    <property type="protein sequence ID" value="RPD59456.1"/>
    <property type="molecule type" value="Genomic_DNA"/>
</dbReference>
<evidence type="ECO:0000313" key="2">
    <source>
        <dbReference type="EMBL" id="RPD59456.1"/>
    </source>
</evidence>
<dbReference type="Proteomes" id="UP000313359">
    <property type="component" value="Unassembled WGS sequence"/>
</dbReference>
<protein>
    <submittedName>
        <fullName evidence="2">Uncharacterized protein</fullName>
    </submittedName>
</protein>
<accession>A0A5C2SDN2</accession>
<sequence>MSYRQPRAGSSSTSSDYEDHRDPWGDDMSELSELESESDYTPDTDEEAHRESKNEPEGRQFNLRQPVLVKPRGCREWYAGTVVKIREPSKEHNRPCRLYVVVFRRYRTNIRDAFSPLEGSIEPDTPQLRSLLLGS</sequence>
<organism evidence="2 3">
    <name type="scientific">Lentinus tigrinus ALCF2SS1-6</name>
    <dbReference type="NCBI Taxonomy" id="1328759"/>
    <lineage>
        <taxon>Eukaryota</taxon>
        <taxon>Fungi</taxon>
        <taxon>Dikarya</taxon>
        <taxon>Basidiomycota</taxon>
        <taxon>Agaricomycotina</taxon>
        <taxon>Agaricomycetes</taxon>
        <taxon>Polyporales</taxon>
        <taxon>Polyporaceae</taxon>
        <taxon>Lentinus</taxon>
    </lineage>
</organism>
<keyword evidence="3" id="KW-1185">Reference proteome</keyword>
<reference evidence="2" key="1">
    <citation type="journal article" date="2018" name="Genome Biol. Evol.">
        <title>Genomics and development of Lentinus tigrinus, a white-rot wood-decaying mushroom with dimorphic fruiting bodies.</title>
        <authorList>
            <person name="Wu B."/>
            <person name="Xu Z."/>
            <person name="Knudson A."/>
            <person name="Carlson A."/>
            <person name="Chen N."/>
            <person name="Kovaka S."/>
            <person name="LaButti K."/>
            <person name="Lipzen A."/>
            <person name="Pennachio C."/>
            <person name="Riley R."/>
            <person name="Schakwitz W."/>
            <person name="Umezawa K."/>
            <person name="Ohm R.A."/>
            <person name="Grigoriev I.V."/>
            <person name="Nagy L.G."/>
            <person name="Gibbons J."/>
            <person name="Hibbett D."/>
        </authorList>
    </citation>
    <scope>NUCLEOTIDE SEQUENCE [LARGE SCALE GENOMIC DNA]</scope>
    <source>
        <strain evidence="2">ALCF2SS1-6</strain>
    </source>
</reference>
<gene>
    <name evidence="2" type="ORF">L227DRAFT_576272</name>
</gene>